<evidence type="ECO:0000256" key="12">
    <source>
        <dbReference type="SAM" id="Phobius"/>
    </source>
</evidence>
<feature type="transmembrane region" description="Helical" evidence="12">
    <location>
        <begin position="611"/>
        <end position="630"/>
    </location>
</feature>
<dbReference type="Pfam" id="PF02254">
    <property type="entry name" value="TrkA_N"/>
    <property type="match status" value="1"/>
</dbReference>
<dbReference type="OrthoDB" id="4834at2759"/>
<evidence type="ECO:0000256" key="8">
    <source>
        <dbReference type="ARBA" id="ARBA00023065"/>
    </source>
</evidence>
<accession>C1FDB8</accession>
<feature type="transmembrane region" description="Helical" evidence="12">
    <location>
        <begin position="824"/>
        <end position="843"/>
    </location>
</feature>
<feature type="transmembrane region" description="Helical" evidence="12">
    <location>
        <begin position="919"/>
        <end position="938"/>
    </location>
</feature>
<keyword evidence="4" id="KW-0633">Potassium transport</keyword>
<keyword evidence="7 12" id="KW-1133">Transmembrane helix</keyword>
<evidence type="ECO:0000313" key="14">
    <source>
        <dbReference type="EMBL" id="ACO68364.1"/>
    </source>
</evidence>
<dbReference type="PROSITE" id="PS51201">
    <property type="entry name" value="RCK_N"/>
    <property type="match status" value="1"/>
</dbReference>
<gene>
    <name evidence="14" type="primary">KEA1.1</name>
    <name evidence="14" type="ORF">MICPUN_113466</name>
</gene>
<dbReference type="FunFam" id="3.40.50.720:FF:000036">
    <property type="entry name" value="Glutathione-regulated potassium-efflux system protein KefB"/>
    <property type="match status" value="1"/>
</dbReference>
<feature type="transmembrane region" description="Helical" evidence="12">
    <location>
        <begin position="889"/>
        <end position="913"/>
    </location>
</feature>
<dbReference type="Gene3D" id="3.40.50.720">
    <property type="entry name" value="NAD(P)-binding Rossmann-like Domain"/>
    <property type="match status" value="1"/>
</dbReference>
<dbReference type="AlphaFoldDB" id="C1FDB8"/>
<sequence>MPNNERTKLSVVVTADPNTAKMTAAGFHIRSSIITRHLGAAGNAKSVQRCIFKQSDAPLRGPSGPLSPSRRSIFFLCKKRRSLAALRCAPFLGSTPSTTSVSASGQGQSEHLTSMDDGAASDMLAEQLEEIEKERERLVEVVETEKRRERNELERRDDLEVVAQAQAQLAVKAWEEYTQTEQFVAEAMEKNDAALETVGEAELKLGELKQKLAVLEVAISAECVSEDVPCVEEALVAVAKNNLDDDSAAKNASRAKENPTGASSDEKEKYGIIDSLPIIRRAELWWINDGVEMEEALQMILGNIEKAETAYEKAKADRSRAEEFSVGVAKSAREAEELAKAADKRADDAMALVQSTMETAVAARIAAAAAEEEISTLDKRVSALLGEKNDSSLSPSDEQDAVWVMTSLDCAENDDECKESAAAALDAVKMIPASIDANIDIMEKDVITKEKKDREDGKAEVEKEKVEKPKVAASSKQFAGKWFSSETTEMNAVGIAAVLGLGLAVGSLTPGAAPVRQAMSNSSSQVATSLKKGWTTITLMIPESERKIAEHAAHEAHEAGLTDALVLLFASILAVTLVSKIPGGSPVLGFLLGGAAVGPYTTGLVGHVAQAQVLAEFGVVFLLFNIGLELSLERLQSMAKYIFGMGSAQMVMTTMLCAAAAIACGLTIPQSVVVGMGLAFSSTAVALQVLQDRGEAGTRHGRGTFSVLLFQDLTVVLVFMLVPLLAGPDSGSVAAIIGSLAKAIVKTVAAIGAIMTIGRTILRPIYSRIAKLGKAEVLTATTLFTALGTSLLTQSIGLSMALGAFLAGLLLAETEFHLQVESDIAPFRGLLLGLFFMTVGMQIDPTTLFANFNTIVTIASGLLAIKMCVMAICGPAFGLNLLASLRAGVYIAPGGEFAFVTYGIAAAAGLLSLDIVNQINLAVVLTMAATPMLANVGANLKKLLKKEDSVASLQAKEGDVDDLSGHVIIAGYGRVGRMIGELLSEQLIPFVAVDVSAEDVQKGRDMDAPVYFGDAGSPAVLHAVGAEKASCAVVTLDSPGANYRTVWALNKYYPNIKVYVRARDIDDGLALEKAGAKAVVPETLEPSLQLGAAVLNEMEMSNEDISIAVDNFRRSHMGDLQMLANRSGSALGYGLPSNLEALKSYDAGEEGSVGKDIDNV</sequence>
<dbReference type="InParanoid" id="C1FDB8"/>
<dbReference type="Pfam" id="PF00999">
    <property type="entry name" value="Na_H_Exchanger"/>
    <property type="match status" value="1"/>
</dbReference>
<evidence type="ECO:0000256" key="2">
    <source>
        <dbReference type="ARBA" id="ARBA00022448"/>
    </source>
</evidence>
<evidence type="ECO:0000256" key="3">
    <source>
        <dbReference type="ARBA" id="ARBA00022449"/>
    </source>
</evidence>
<feature type="region of interest" description="Disordered" evidence="11">
    <location>
        <begin position="247"/>
        <end position="267"/>
    </location>
</feature>
<reference evidence="14 15" key="1">
    <citation type="journal article" date="2009" name="Science">
        <title>Green evolution and dynamic adaptations revealed by genomes of the marine picoeukaryotes Micromonas.</title>
        <authorList>
            <person name="Worden A.Z."/>
            <person name="Lee J.H."/>
            <person name="Mock T."/>
            <person name="Rouze P."/>
            <person name="Simmons M.P."/>
            <person name="Aerts A.L."/>
            <person name="Allen A.E."/>
            <person name="Cuvelier M.L."/>
            <person name="Derelle E."/>
            <person name="Everett M.V."/>
            <person name="Foulon E."/>
            <person name="Grimwood J."/>
            <person name="Gundlach H."/>
            <person name="Henrissat B."/>
            <person name="Napoli C."/>
            <person name="McDonald S.M."/>
            <person name="Parker M.S."/>
            <person name="Rombauts S."/>
            <person name="Salamov A."/>
            <person name="Von Dassow P."/>
            <person name="Badger J.H."/>
            <person name="Coutinho P.M."/>
            <person name="Demir E."/>
            <person name="Dubchak I."/>
            <person name="Gentemann C."/>
            <person name="Eikrem W."/>
            <person name="Gready J.E."/>
            <person name="John U."/>
            <person name="Lanier W."/>
            <person name="Lindquist E.A."/>
            <person name="Lucas S."/>
            <person name="Mayer K.F."/>
            <person name="Moreau H."/>
            <person name="Not F."/>
            <person name="Otillar R."/>
            <person name="Panaud O."/>
            <person name="Pangilinan J."/>
            <person name="Paulsen I."/>
            <person name="Piegu B."/>
            <person name="Poliakov A."/>
            <person name="Robbens S."/>
            <person name="Schmutz J."/>
            <person name="Toulza E."/>
            <person name="Wyss T."/>
            <person name="Zelensky A."/>
            <person name="Zhou K."/>
            <person name="Armbrust E.V."/>
            <person name="Bhattacharya D."/>
            <person name="Goodenough U.W."/>
            <person name="Van de Peer Y."/>
            <person name="Grigoriev I.V."/>
        </authorList>
    </citation>
    <scope>NUCLEOTIDE SEQUENCE [LARGE SCALE GENOMIC DNA]</scope>
    <source>
        <strain evidence="15">RCC299 / NOUM17</strain>
    </source>
</reference>
<feature type="transmembrane region" description="Helical" evidence="12">
    <location>
        <begin position="674"/>
        <end position="691"/>
    </location>
</feature>
<comment type="subcellular location">
    <subcellularLocation>
        <location evidence="1">Endomembrane system</location>
        <topology evidence="1">Multi-pass membrane protein</topology>
    </subcellularLocation>
</comment>
<name>C1FDB8_MICCC</name>
<dbReference type="InterPro" id="IPR036291">
    <property type="entry name" value="NAD(P)-bd_dom_sf"/>
</dbReference>
<evidence type="ECO:0000259" key="13">
    <source>
        <dbReference type="PROSITE" id="PS51201"/>
    </source>
</evidence>
<dbReference type="Proteomes" id="UP000002009">
    <property type="component" value="Chromosome 1"/>
</dbReference>
<feature type="transmembrane region" description="Helical" evidence="12">
    <location>
        <begin position="795"/>
        <end position="812"/>
    </location>
</feature>
<dbReference type="FunCoup" id="C1FDB8">
    <property type="interactions" value="738"/>
</dbReference>
<dbReference type="InterPro" id="IPR038770">
    <property type="entry name" value="Na+/solute_symporter_sf"/>
</dbReference>
<keyword evidence="8" id="KW-0406">Ion transport</keyword>
<dbReference type="GO" id="GO:0016020">
    <property type="term" value="C:membrane"/>
    <property type="evidence" value="ECO:0007669"/>
    <property type="project" value="InterPro"/>
</dbReference>
<dbReference type="PANTHER" id="PTHR46157">
    <property type="entry name" value="K(+) EFFLUX ANTIPORTER 3, CHLOROPLASTIC"/>
    <property type="match status" value="1"/>
</dbReference>
<keyword evidence="6" id="KW-0630">Potassium</keyword>
<feature type="coiled-coil region" evidence="10">
    <location>
        <begin position="184"/>
        <end position="218"/>
    </location>
</feature>
<feature type="domain" description="RCK N-terminal" evidence="13">
    <location>
        <begin position="964"/>
        <end position="1081"/>
    </location>
</feature>
<feature type="transmembrane region" description="Helical" evidence="12">
    <location>
        <begin position="642"/>
        <end position="668"/>
    </location>
</feature>
<dbReference type="InterPro" id="IPR003148">
    <property type="entry name" value="RCK_N"/>
</dbReference>
<keyword evidence="3" id="KW-0050">Antiport</keyword>
<evidence type="ECO:0000256" key="10">
    <source>
        <dbReference type="SAM" id="Coils"/>
    </source>
</evidence>
<dbReference type="KEGG" id="mis:MICPUN_113466"/>
<feature type="transmembrane region" description="Helical" evidence="12">
    <location>
        <begin position="559"/>
        <end position="578"/>
    </location>
</feature>
<evidence type="ECO:0000313" key="15">
    <source>
        <dbReference type="Proteomes" id="UP000002009"/>
    </source>
</evidence>
<keyword evidence="2" id="KW-0813">Transport</keyword>
<feature type="transmembrane region" description="Helical" evidence="12">
    <location>
        <begin position="855"/>
        <end position="877"/>
    </location>
</feature>
<dbReference type="InterPro" id="IPR006153">
    <property type="entry name" value="Cation/H_exchanger_TM"/>
</dbReference>
<protein>
    <submittedName>
        <fullName evidence="14">Kea1-related potassium hydrogen antiporter</fullName>
    </submittedName>
</protein>
<evidence type="ECO:0000256" key="5">
    <source>
        <dbReference type="ARBA" id="ARBA00022692"/>
    </source>
</evidence>
<dbReference type="eggNOG" id="KOG1650">
    <property type="taxonomic scope" value="Eukaryota"/>
</dbReference>
<feature type="coiled-coil region" evidence="10">
    <location>
        <begin position="297"/>
        <end position="387"/>
    </location>
</feature>
<keyword evidence="15" id="KW-1185">Reference proteome</keyword>
<proteinExistence type="predicted"/>
<evidence type="ECO:0000256" key="6">
    <source>
        <dbReference type="ARBA" id="ARBA00022958"/>
    </source>
</evidence>
<dbReference type="GO" id="GO:0015386">
    <property type="term" value="F:potassium:proton antiporter activity"/>
    <property type="evidence" value="ECO:0007669"/>
    <property type="project" value="TreeGrafter"/>
</dbReference>
<keyword evidence="9 12" id="KW-0472">Membrane</keyword>
<organism evidence="14 15">
    <name type="scientific">Micromonas commoda (strain RCC299 / NOUM17 / CCMP2709)</name>
    <name type="common">Picoplanktonic green alga</name>
    <dbReference type="NCBI Taxonomy" id="296587"/>
    <lineage>
        <taxon>Eukaryota</taxon>
        <taxon>Viridiplantae</taxon>
        <taxon>Chlorophyta</taxon>
        <taxon>Mamiellophyceae</taxon>
        <taxon>Mamiellales</taxon>
        <taxon>Mamiellaceae</taxon>
        <taxon>Micromonas</taxon>
    </lineage>
</organism>
<evidence type="ECO:0000256" key="9">
    <source>
        <dbReference type="ARBA" id="ARBA00023136"/>
    </source>
</evidence>
<keyword evidence="10" id="KW-0175">Coiled coil</keyword>
<evidence type="ECO:0000256" key="1">
    <source>
        <dbReference type="ARBA" id="ARBA00004127"/>
    </source>
</evidence>
<dbReference type="GO" id="GO:0012505">
    <property type="term" value="C:endomembrane system"/>
    <property type="evidence" value="ECO:0007669"/>
    <property type="project" value="UniProtKB-SubCell"/>
</dbReference>
<dbReference type="Gene3D" id="1.20.1530.20">
    <property type="match status" value="1"/>
</dbReference>
<dbReference type="GO" id="GO:0009507">
    <property type="term" value="C:chloroplast"/>
    <property type="evidence" value="ECO:0007669"/>
    <property type="project" value="TreeGrafter"/>
</dbReference>
<evidence type="ECO:0000256" key="7">
    <source>
        <dbReference type="ARBA" id="ARBA00022989"/>
    </source>
</evidence>
<evidence type="ECO:0000256" key="4">
    <source>
        <dbReference type="ARBA" id="ARBA00022538"/>
    </source>
</evidence>
<dbReference type="RefSeq" id="XP_002507106.1">
    <property type="nucleotide sequence ID" value="XM_002507060.1"/>
</dbReference>
<feature type="coiled-coil region" evidence="10">
    <location>
        <begin position="121"/>
        <end position="148"/>
    </location>
</feature>
<dbReference type="GeneID" id="8250423"/>
<feature type="transmembrane region" description="Helical" evidence="12">
    <location>
        <begin position="703"/>
        <end position="726"/>
    </location>
</feature>
<dbReference type="PANTHER" id="PTHR46157:SF2">
    <property type="entry name" value="K(+) EFFLUX ANTIPORTER 1, CHLOROPLASTIC-RELATED"/>
    <property type="match status" value="1"/>
</dbReference>
<dbReference type="SUPFAM" id="SSF51735">
    <property type="entry name" value="NAD(P)-binding Rossmann-fold domains"/>
    <property type="match status" value="1"/>
</dbReference>
<evidence type="ECO:0000256" key="11">
    <source>
        <dbReference type="SAM" id="MobiDB-lite"/>
    </source>
</evidence>
<keyword evidence="5 12" id="KW-0812">Transmembrane</keyword>
<dbReference type="EMBL" id="CP001574">
    <property type="protein sequence ID" value="ACO68364.1"/>
    <property type="molecule type" value="Genomic_DNA"/>
</dbReference>